<proteinExistence type="predicted"/>
<dbReference type="Pfam" id="PF02518">
    <property type="entry name" value="HATPase_c"/>
    <property type="match status" value="1"/>
</dbReference>
<sequence>MEPRSRDDLERLCGELLEENGALLDDLETAYRQLESHLTASQSEMDVAYRELGQRSRNLEGRVRDLERAHRQIRRTEDLLIHAERMAAMGQLAASIVHEIRNPLAVISGEAELMLLRPDLPKDAQHRARQIQGHCEQLSGLIEDILRFSRRQESRVSRISLNDLVADLLVFIGHLKGKEARIETVFARGLPPVSADPGQIKQVLSNLLVNALDAMPEEKALKVVTEAISVGAALRRERASGWPCALILGPEEEALTKDEPSVCVTLSDAGVGIPAHDLRRIFDAFFTTKPSGQGTGIGLSICRTIIERHGGDILVASRPGAGARFSVLLPTAS</sequence>
<keyword evidence="3" id="KW-0597">Phosphoprotein</keyword>
<dbReference type="AlphaFoldDB" id="A0A1F6CVW9"/>
<dbReference type="EMBL" id="MFKF01000123">
    <property type="protein sequence ID" value="OGG53313.1"/>
    <property type="molecule type" value="Genomic_DNA"/>
</dbReference>
<dbReference type="PANTHER" id="PTHR43065:SF10">
    <property type="entry name" value="PEROXIDE STRESS-ACTIVATED HISTIDINE KINASE MAK3"/>
    <property type="match status" value="1"/>
</dbReference>
<dbReference type="SUPFAM" id="SSF47384">
    <property type="entry name" value="Homodimeric domain of signal transducing histidine kinase"/>
    <property type="match status" value="1"/>
</dbReference>
<gene>
    <name evidence="11" type="ORF">A3F84_24975</name>
</gene>
<evidence type="ECO:0000256" key="9">
    <source>
        <dbReference type="SAM" id="Coils"/>
    </source>
</evidence>
<dbReference type="Gene3D" id="3.30.565.10">
    <property type="entry name" value="Histidine kinase-like ATPase, C-terminal domain"/>
    <property type="match status" value="1"/>
</dbReference>
<evidence type="ECO:0000256" key="5">
    <source>
        <dbReference type="ARBA" id="ARBA00022741"/>
    </source>
</evidence>
<feature type="coiled-coil region" evidence="9">
    <location>
        <begin position="24"/>
        <end position="86"/>
    </location>
</feature>
<dbReference type="Gene3D" id="1.10.287.130">
    <property type="match status" value="1"/>
</dbReference>
<dbReference type="InterPro" id="IPR005467">
    <property type="entry name" value="His_kinase_dom"/>
</dbReference>
<dbReference type="InterPro" id="IPR036890">
    <property type="entry name" value="HATPase_C_sf"/>
</dbReference>
<accession>A0A1F6CVW9</accession>
<evidence type="ECO:0000256" key="2">
    <source>
        <dbReference type="ARBA" id="ARBA00012438"/>
    </source>
</evidence>
<dbReference type="InterPro" id="IPR003594">
    <property type="entry name" value="HATPase_dom"/>
</dbReference>
<evidence type="ECO:0000313" key="11">
    <source>
        <dbReference type="EMBL" id="OGG53313.1"/>
    </source>
</evidence>
<keyword evidence="4" id="KW-0808">Transferase</keyword>
<dbReference type="CDD" id="cd00082">
    <property type="entry name" value="HisKA"/>
    <property type="match status" value="1"/>
</dbReference>
<evidence type="ECO:0000256" key="4">
    <source>
        <dbReference type="ARBA" id="ARBA00022679"/>
    </source>
</evidence>
<keyword evidence="8" id="KW-0902">Two-component regulatory system</keyword>
<keyword evidence="5" id="KW-0547">Nucleotide-binding</keyword>
<evidence type="ECO:0000256" key="3">
    <source>
        <dbReference type="ARBA" id="ARBA00022553"/>
    </source>
</evidence>
<dbReference type="GO" id="GO:0005524">
    <property type="term" value="F:ATP binding"/>
    <property type="evidence" value="ECO:0007669"/>
    <property type="project" value="UniProtKB-KW"/>
</dbReference>
<dbReference type="InterPro" id="IPR036097">
    <property type="entry name" value="HisK_dim/P_sf"/>
</dbReference>
<keyword evidence="7" id="KW-0067">ATP-binding</keyword>
<comment type="caution">
    <text evidence="11">The sequence shown here is derived from an EMBL/GenBank/DDBJ whole genome shotgun (WGS) entry which is preliminary data.</text>
</comment>
<dbReference type="Proteomes" id="UP000178606">
    <property type="component" value="Unassembled WGS sequence"/>
</dbReference>
<evidence type="ECO:0000256" key="7">
    <source>
        <dbReference type="ARBA" id="ARBA00022840"/>
    </source>
</evidence>
<dbReference type="SMART" id="SM00387">
    <property type="entry name" value="HATPase_c"/>
    <property type="match status" value="1"/>
</dbReference>
<evidence type="ECO:0000256" key="6">
    <source>
        <dbReference type="ARBA" id="ARBA00022777"/>
    </source>
</evidence>
<dbReference type="SUPFAM" id="SSF55874">
    <property type="entry name" value="ATPase domain of HSP90 chaperone/DNA topoisomerase II/histidine kinase"/>
    <property type="match status" value="1"/>
</dbReference>
<evidence type="ECO:0000256" key="8">
    <source>
        <dbReference type="ARBA" id="ARBA00023012"/>
    </source>
</evidence>
<reference evidence="11 12" key="1">
    <citation type="journal article" date="2016" name="Nat. Commun.">
        <title>Thousands of microbial genomes shed light on interconnected biogeochemical processes in an aquifer system.</title>
        <authorList>
            <person name="Anantharaman K."/>
            <person name="Brown C.T."/>
            <person name="Hug L.A."/>
            <person name="Sharon I."/>
            <person name="Castelle C.J."/>
            <person name="Probst A.J."/>
            <person name="Thomas B.C."/>
            <person name="Singh A."/>
            <person name="Wilkins M.J."/>
            <person name="Karaoz U."/>
            <person name="Brodie E.L."/>
            <person name="Williams K.H."/>
            <person name="Hubbard S.S."/>
            <person name="Banfield J.F."/>
        </authorList>
    </citation>
    <scope>NUCLEOTIDE SEQUENCE [LARGE SCALE GENOMIC DNA]</scope>
    <source>
        <strain evidence="12">RIFCSPLOWO2_12_FULL_64_10</strain>
    </source>
</reference>
<dbReference type="PROSITE" id="PS50109">
    <property type="entry name" value="HIS_KIN"/>
    <property type="match status" value="1"/>
</dbReference>
<dbReference type="SMART" id="SM00388">
    <property type="entry name" value="HisKA"/>
    <property type="match status" value="1"/>
</dbReference>
<evidence type="ECO:0000256" key="1">
    <source>
        <dbReference type="ARBA" id="ARBA00000085"/>
    </source>
</evidence>
<protein>
    <recommendedName>
        <fullName evidence="2">histidine kinase</fullName>
        <ecNumber evidence="2">2.7.13.3</ecNumber>
    </recommendedName>
</protein>
<keyword evidence="9" id="KW-0175">Coiled coil</keyword>
<feature type="domain" description="Histidine kinase" evidence="10">
    <location>
        <begin position="95"/>
        <end position="333"/>
    </location>
</feature>
<dbReference type="PRINTS" id="PR00344">
    <property type="entry name" value="BCTRLSENSOR"/>
</dbReference>
<evidence type="ECO:0000259" key="10">
    <source>
        <dbReference type="PROSITE" id="PS50109"/>
    </source>
</evidence>
<evidence type="ECO:0000313" key="12">
    <source>
        <dbReference type="Proteomes" id="UP000178606"/>
    </source>
</evidence>
<organism evidence="11 12">
    <name type="scientific">Handelsmanbacteria sp. (strain RIFCSPLOWO2_12_FULL_64_10)</name>
    <dbReference type="NCBI Taxonomy" id="1817868"/>
    <lineage>
        <taxon>Bacteria</taxon>
        <taxon>Candidatus Handelsmaniibacteriota</taxon>
    </lineage>
</organism>
<dbReference type="Pfam" id="PF00512">
    <property type="entry name" value="HisKA"/>
    <property type="match status" value="1"/>
</dbReference>
<dbReference type="EC" id="2.7.13.3" evidence="2"/>
<comment type="catalytic activity">
    <reaction evidence="1">
        <text>ATP + protein L-histidine = ADP + protein N-phospho-L-histidine.</text>
        <dbReference type="EC" id="2.7.13.3"/>
    </reaction>
</comment>
<dbReference type="PANTHER" id="PTHR43065">
    <property type="entry name" value="SENSOR HISTIDINE KINASE"/>
    <property type="match status" value="1"/>
</dbReference>
<name>A0A1F6CVW9_HANXR</name>
<dbReference type="GO" id="GO:0000155">
    <property type="term" value="F:phosphorelay sensor kinase activity"/>
    <property type="evidence" value="ECO:0007669"/>
    <property type="project" value="InterPro"/>
</dbReference>
<keyword evidence="6" id="KW-0418">Kinase</keyword>
<dbReference type="InterPro" id="IPR004358">
    <property type="entry name" value="Sig_transdc_His_kin-like_C"/>
</dbReference>
<dbReference type="InterPro" id="IPR003661">
    <property type="entry name" value="HisK_dim/P_dom"/>
</dbReference>